<evidence type="ECO:0000259" key="1">
    <source>
        <dbReference type="Pfam" id="PF08279"/>
    </source>
</evidence>
<dbReference type="InterPro" id="IPR036388">
    <property type="entry name" value="WH-like_DNA-bd_sf"/>
</dbReference>
<protein>
    <submittedName>
        <fullName evidence="2">HTH domain-containing protein</fullName>
    </submittedName>
</protein>
<dbReference type="InterPro" id="IPR036390">
    <property type="entry name" value="WH_DNA-bd_sf"/>
</dbReference>
<dbReference type="InterPro" id="IPR013196">
    <property type="entry name" value="HTH_11"/>
</dbReference>
<dbReference type="AlphaFoldDB" id="A0A9D1SZH3"/>
<reference evidence="2" key="1">
    <citation type="submission" date="2020-10" db="EMBL/GenBank/DDBJ databases">
        <authorList>
            <person name="Gilroy R."/>
        </authorList>
    </citation>
    <scope>NUCLEOTIDE SEQUENCE</scope>
    <source>
        <strain evidence="2">CHK186-9395</strain>
    </source>
</reference>
<proteinExistence type="predicted"/>
<name>A0A9D1SZH3_9FIRM</name>
<feature type="domain" description="Helix-turn-helix type 11" evidence="1">
    <location>
        <begin position="11"/>
        <end position="52"/>
    </location>
</feature>
<organism evidence="2 3">
    <name type="scientific">Candidatus Caccopulliclostridium gallistercoris</name>
    <dbReference type="NCBI Taxonomy" id="2840719"/>
    <lineage>
        <taxon>Bacteria</taxon>
        <taxon>Bacillati</taxon>
        <taxon>Bacillota</taxon>
        <taxon>Clostridia</taxon>
        <taxon>Candidatus Caccopulliclostridium</taxon>
    </lineage>
</organism>
<reference evidence="2" key="2">
    <citation type="journal article" date="2021" name="PeerJ">
        <title>Extensive microbial diversity within the chicken gut microbiome revealed by metagenomics and culture.</title>
        <authorList>
            <person name="Gilroy R."/>
            <person name="Ravi A."/>
            <person name="Getino M."/>
            <person name="Pursley I."/>
            <person name="Horton D.L."/>
            <person name="Alikhan N.F."/>
            <person name="Baker D."/>
            <person name="Gharbi K."/>
            <person name="Hall N."/>
            <person name="Watson M."/>
            <person name="Adriaenssens E.M."/>
            <person name="Foster-Nyarko E."/>
            <person name="Jarju S."/>
            <person name="Secka A."/>
            <person name="Antonio M."/>
            <person name="Oren A."/>
            <person name="Chaudhuri R.R."/>
            <person name="La Ragione R."/>
            <person name="Hildebrand F."/>
            <person name="Pallen M.J."/>
        </authorList>
    </citation>
    <scope>NUCLEOTIDE SEQUENCE</scope>
    <source>
        <strain evidence="2">CHK186-9395</strain>
    </source>
</reference>
<dbReference type="Proteomes" id="UP000886861">
    <property type="component" value="Unassembled WGS sequence"/>
</dbReference>
<dbReference type="SUPFAM" id="SSF46785">
    <property type="entry name" value="Winged helix' DNA-binding domain"/>
    <property type="match status" value="1"/>
</dbReference>
<dbReference type="Gene3D" id="1.10.10.10">
    <property type="entry name" value="Winged helix-like DNA-binding domain superfamily/Winged helix DNA-binding domain"/>
    <property type="match status" value="1"/>
</dbReference>
<accession>A0A9D1SZH3</accession>
<sequence length="116" mass="13290">MNVRSSSIIADILHFISDGKFHTLQEIADEVEVSRITAYRHIQSLSYRYNIESFHGGDKRGGIRLIPDKKVSIEKLTSDDLQLIISKLESLQDSNPRIKSFINKLSTNLEFKEIDL</sequence>
<dbReference type="Pfam" id="PF08279">
    <property type="entry name" value="HTH_11"/>
    <property type="match status" value="1"/>
</dbReference>
<comment type="caution">
    <text evidence="2">The sequence shown here is derived from an EMBL/GenBank/DDBJ whole genome shotgun (WGS) entry which is preliminary data.</text>
</comment>
<evidence type="ECO:0000313" key="2">
    <source>
        <dbReference type="EMBL" id="HIV01751.1"/>
    </source>
</evidence>
<evidence type="ECO:0000313" key="3">
    <source>
        <dbReference type="Proteomes" id="UP000886861"/>
    </source>
</evidence>
<gene>
    <name evidence="2" type="ORF">IAA62_04285</name>
</gene>
<dbReference type="EMBL" id="DVOJ01000015">
    <property type="protein sequence ID" value="HIV01751.1"/>
    <property type="molecule type" value="Genomic_DNA"/>
</dbReference>